<dbReference type="GO" id="GO:0005634">
    <property type="term" value="C:nucleus"/>
    <property type="evidence" value="ECO:0000318"/>
    <property type="project" value="GO_Central"/>
</dbReference>
<dbReference type="GO" id="GO:0016787">
    <property type="term" value="F:hydrolase activity"/>
    <property type="evidence" value="ECO:0007669"/>
    <property type="project" value="UniProtKB-KW"/>
</dbReference>
<dbReference type="InParanoid" id="E3KNE4"/>
<keyword evidence="6" id="KW-1185">Reference proteome</keyword>
<dbReference type="Pfam" id="PF00176">
    <property type="entry name" value="SNF2-rel_dom"/>
    <property type="match status" value="1"/>
</dbReference>
<protein>
    <recommendedName>
        <fullName evidence="4">Helicase ATP-binding domain-containing protein</fullName>
    </recommendedName>
</protein>
<dbReference type="Gene3D" id="3.40.50.300">
    <property type="entry name" value="P-loop containing nucleotide triphosphate hydrolases"/>
    <property type="match status" value="1"/>
</dbReference>
<evidence type="ECO:0000256" key="2">
    <source>
        <dbReference type="ARBA" id="ARBA00022801"/>
    </source>
</evidence>
<evidence type="ECO:0000256" key="1">
    <source>
        <dbReference type="ARBA" id="ARBA00022741"/>
    </source>
</evidence>
<dbReference type="EMBL" id="DS178297">
    <property type="protein sequence ID" value="EFP85819.1"/>
    <property type="molecule type" value="Genomic_DNA"/>
</dbReference>
<dbReference type="Proteomes" id="UP000008783">
    <property type="component" value="Unassembled WGS sequence"/>
</dbReference>
<dbReference type="InterPro" id="IPR038718">
    <property type="entry name" value="SNF2-like_sf"/>
</dbReference>
<evidence type="ECO:0000259" key="4">
    <source>
        <dbReference type="PROSITE" id="PS51192"/>
    </source>
</evidence>
<dbReference type="SUPFAM" id="SSF52540">
    <property type="entry name" value="P-loop containing nucleoside triphosphate hydrolases"/>
    <property type="match status" value="1"/>
</dbReference>
<organism evidence="5 6">
    <name type="scientific">Puccinia graminis f. sp. tritici (strain CRL 75-36-700-3 / race SCCL)</name>
    <name type="common">Black stem rust fungus</name>
    <dbReference type="NCBI Taxonomy" id="418459"/>
    <lineage>
        <taxon>Eukaryota</taxon>
        <taxon>Fungi</taxon>
        <taxon>Dikarya</taxon>
        <taxon>Basidiomycota</taxon>
        <taxon>Pucciniomycotina</taxon>
        <taxon>Pucciniomycetes</taxon>
        <taxon>Pucciniales</taxon>
        <taxon>Pucciniaceae</taxon>
        <taxon>Puccinia</taxon>
    </lineage>
</organism>
<dbReference type="PROSITE" id="PS51192">
    <property type="entry name" value="HELICASE_ATP_BIND_1"/>
    <property type="match status" value="1"/>
</dbReference>
<dbReference type="SMART" id="SM00487">
    <property type="entry name" value="DEXDc"/>
    <property type="match status" value="1"/>
</dbReference>
<evidence type="ECO:0000256" key="3">
    <source>
        <dbReference type="ARBA" id="ARBA00022840"/>
    </source>
</evidence>
<evidence type="ECO:0000313" key="5">
    <source>
        <dbReference type="EMBL" id="EFP85819.1"/>
    </source>
</evidence>
<dbReference type="KEGG" id="pgr:PGTG_11575"/>
<dbReference type="RefSeq" id="XP_003330238.1">
    <property type="nucleotide sequence ID" value="XM_003330190.1"/>
</dbReference>
<accession>E3KNE4</accession>
<evidence type="ECO:0000313" key="6">
    <source>
        <dbReference type="Proteomes" id="UP000008783"/>
    </source>
</evidence>
<dbReference type="InterPro" id="IPR050628">
    <property type="entry name" value="SNF2_RAD54_helicase_TF"/>
</dbReference>
<dbReference type="GO" id="GO:0006281">
    <property type="term" value="P:DNA repair"/>
    <property type="evidence" value="ECO:0000318"/>
    <property type="project" value="GO_Central"/>
</dbReference>
<dbReference type="PANTHER" id="PTHR45626:SF22">
    <property type="entry name" value="DNA REPAIR PROTEIN RAD5"/>
    <property type="match status" value="1"/>
</dbReference>
<dbReference type="CDD" id="cd18008">
    <property type="entry name" value="DEXDc_SHPRH-like"/>
    <property type="match status" value="1"/>
</dbReference>
<dbReference type="OMA" id="HWIRELT"/>
<keyword evidence="1" id="KW-0547">Nucleotide-binding</keyword>
<name>E3KNE4_PUCGT</name>
<dbReference type="GeneID" id="10544396"/>
<dbReference type="InterPro" id="IPR027417">
    <property type="entry name" value="P-loop_NTPase"/>
</dbReference>
<dbReference type="GO" id="GO:0008094">
    <property type="term" value="F:ATP-dependent activity, acting on DNA"/>
    <property type="evidence" value="ECO:0000318"/>
    <property type="project" value="GO_Central"/>
</dbReference>
<sequence>MRTGSFVHGFVFARQNLISEVRNSFRLANIALKQIPSYDPGHFLGVQQSEDMVQPTAIEEDNRHTIQGCKTKLMDHQMKAIKFIQRSESTLVSTPLEIWNDPDNQWVHIVFEDAVQKGYLKRDVKFDAKGCILADDMGLGKTLTTLSAIQLSSEEALQFSRQEPNVPYLKPTSATLIICPLSTLENWKNEINIHFIRDSLPFKTFYGRDKCTIEFKDIAQVAVVLATYESVVTQIKSSQQEGSRNATEGRTMGLDFSSIKWFRIVLDEAHYLKDPRTNRSSVILGLEAERRLCLTGTPLQNQLGDLHSLIKFIRIEPWTENSIWKNCIESPVEMCDPRGISTLQTIMNRISMRRLKTTILSLPEKIETIINLALKTPWNETYERNHKAFSDQFGKNRTGGQGWNSSSFFADLVDLRQLCNHPALTEKGIGTKKYSWNESSKIVHLVQDLKLFLASGAQFRAVIFSEFKRFLEISINVVSELKSL</sequence>
<feature type="domain" description="Helicase ATP-binding" evidence="4">
    <location>
        <begin position="122"/>
        <end position="316"/>
    </location>
</feature>
<dbReference type="InterPro" id="IPR014001">
    <property type="entry name" value="Helicase_ATP-bd"/>
</dbReference>
<gene>
    <name evidence="5" type="ORF">PGTG_11575</name>
</gene>
<keyword evidence="3" id="KW-0067">ATP-binding</keyword>
<dbReference type="STRING" id="418459.E3KNE4"/>
<proteinExistence type="predicted"/>
<dbReference type="PANTHER" id="PTHR45626">
    <property type="entry name" value="TRANSCRIPTION TERMINATION FACTOR 2-RELATED"/>
    <property type="match status" value="1"/>
</dbReference>
<reference key="1">
    <citation type="submission" date="2007-01" db="EMBL/GenBank/DDBJ databases">
        <title>The Genome Sequence of Puccinia graminis f. sp. tritici Strain CRL 75-36-700-3.</title>
        <authorList>
            <consortium name="The Broad Institute Genome Sequencing Platform"/>
            <person name="Birren B."/>
            <person name="Lander E."/>
            <person name="Galagan J."/>
            <person name="Nusbaum C."/>
            <person name="Devon K."/>
            <person name="Cuomo C."/>
            <person name="Jaffe D."/>
            <person name="Butler J."/>
            <person name="Alvarez P."/>
            <person name="Gnerre S."/>
            <person name="Grabherr M."/>
            <person name="Mauceli E."/>
            <person name="Brockman W."/>
            <person name="Young S."/>
            <person name="LaButti K."/>
            <person name="Sykes S."/>
            <person name="DeCaprio D."/>
            <person name="Crawford M."/>
            <person name="Koehrsen M."/>
            <person name="Engels R."/>
            <person name="Montgomery P."/>
            <person name="Pearson M."/>
            <person name="Howarth C."/>
            <person name="Larson L."/>
            <person name="White J."/>
            <person name="Zeng Q."/>
            <person name="Kodira C."/>
            <person name="Yandava C."/>
            <person name="Alvarado L."/>
            <person name="O'Leary S."/>
            <person name="Szabo L."/>
            <person name="Dean R."/>
            <person name="Schein J."/>
        </authorList>
    </citation>
    <scope>NUCLEOTIDE SEQUENCE</scope>
    <source>
        <strain>CRL 75-36-700-3</strain>
    </source>
</reference>
<dbReference type="VEuPathDB" id="FungiDB:PGTG_11575"/>
<reference evidence="6" key="2">
    <citation type="journal article" date="2011" name="Proc. Natl. Acad. Sci. U.S.A.">
        <title>Obligate biotrophy features unraveled by the genomic analysis of rust fungi.</title>
        <authorList>
            <person name="Duplessis S."/>
            <person name="Cuomo C.A."/>
            <person name="Lin Y.-C."/>
            <person name="Aerts A."/>
            <person name="Tisserant E."/>
            <person name="Veneault-Fourrey C."/>
            <person name="Joly D.L."/>
            <person name="Hacquard S."/>
            <person name="Amselem J."/>
            <person name="Cantarel B.L."/>
            <person name="Chiu R."/>
            <person name="Coutinho P.M."/>
            <person name="Feau N."/>
            <person name="Field M."/>
            <person name="Frey P."/>
            <person name="Gelhaye E."/>
            <person name="Goldberg J."/>
            <person name="Grabherr M.G."/>
            <person name="Kodira C.D."/>
            <person name="Kohler A."/>
            <person name="Kuees U."/>
            <person name="Lindquist E.A."/>
            <person name="Lucas S.M."/>
            <person name="Mago R."/>
            <person name="Mauceli E."/>
            <person name="Morin E."/>
            <person name="Murat C."/>
            <person name="Pangilinan J.L."/>
            <person name="Park R."/>
            <person name="Pearson M."/>
            <person name="Quesneville H."/>
            <person name="Rouhier N."/>
            <person name="Sakthikumar S."/>
            <person name="Salamov A.A."/>
            <person name="Schmutz J."/>
            <person name="Selles B."/>
            <person name="Shapiro H."/>
            <person name="Tanguay P."/>
            <person name="Tuskan G.A."/>
            <person name="Henrissat B."/>
            <person name="Van de Peer Y."/>
            <person name="Rouze P."/>
            <person name="Ellis J.G."/>
            <person name="Dodds P.N."/>
            <person name="Schein J.E."/>
            <person name="Zhong S."/>
            <person name="Hamelin R.C."/>
            <person name="Grigoriev I.V."/>
            <person name="Szabo L.J."/>
            <person name="Martin F."/>
        </authorList>
    </citation>
    <scope>NUCLEOTIDE SEQUENCE [LARGE SCALE GENOMIC DNA]</scope>
    <source>
        <strain evidence="6">CRL 75-36-700-3 / race SCCL</strain>
    </source>
</reference>
<dbReference type="AlphaFoldDB" id="E3KNE4"/>
<dbReference type="Gene3D" id="3.40.50.10810">
    <property type="entry name" value="Tandem AAA-ATPase domain"/>
    <property type="match status" value="1"/>
</dbReference>
<keyword evidence="2" id="KW-0378">Hydrolase</keyword>
<dbReference type="GO" id="GO:0005524">
    <property type="term" value="F:ATP binding"/>
    <property type="evidence" value="ECO:0007669"/>
    <property type="project" value="UniProtKB-KW"/>
</dbReference>
<dbReference type="HOGENOM" id="CLU_053741_0_0_1"/>
<dbReference type="OrthoDB" id="448448at2759"/>
<dbReference type="InterPro" id="IPR000330">
    <property type="entry name" value="SNF2_N"/>
</dbReference>